<comment type="similarity">
    <text evidence="9 10 11 12">Belongs to the peptidase S16 family.</text>
</comment>
<dbReference type="Gene3D" id="3.40.50.300">
    <property type="entry name" value="P-loop containing nucleotide triphosphate hydrolases"/>
    <property type="match status" value="1"/>
</dbReference>
<keyword evidence="6 9" id="KW-0720">Serine protease</keyword>
<dbReference type="SMART" id="SM00464">
    <property type="entry name" value="LON"/>
    <property type="match status" value="1"/>
</dbReference>
<dbReference type="Proteomes" id="UP001466331">
    <property type="component" value="Unassembled WGS sequence"/>
</dbReference>
<evidence type="ECO:0000256" key="3">
    <source>
        <dbReference type="ARBA" id="ARBA00022670"/>
    </source>
</evidence>
<evidence type="ECO:0000256" key="2">
    <source>
        <dbReference type="ARBA" id="ARBA00022490"/>
    </source>
</evidence>
<dbReference type="SMART" id="SM00382">
    <property type="entry name" value="AAA"/>
    <property type="match status" value="1"/>
</dbReference>
<comment type="caution">
    <text evidence="16">The sequence shown here is derived from an EMBL/GenBank/DDBJ whole genome shotgun (WGS) entry which is preliminary data.</text>
</comment>
<feature type="domain" description="Lon N-terminal" evidence="15">
    <location>
        <begin position="17"/>
        <end position="205"/>
    </location>
</feature>
<dbReference type="InterPro" id="IPR054594">
    <property type="entry name" value="Lon_lid"/>
</dbReference>
<dbReference type="InterPro" id="IPR015947">
    <property type="entry name" value="PUA-like_sf"/>
</dbReference>
<dbReference type="PIRSF" id="PIRSF001174">
    <property type="entry name" value="Lon_proteas"/>
    <property type="match status" value="1"/>
</dbReference>
<keyword evidence="8 9" id="KW-0346">Stress response</keyword>
<dbReference type="SUPFAM" id="SSF52540">
    <property type="entry name" value="P-loop containing nucleoside triphosphate hydrolases"/>
    <property type="match status" value="1"/>
</dbReference>
<keyword evidence="17" id="KW-1185">Reference proteome</keyword>
<dbReference type="InterPro" id="IPR003959">
    <property type="entry name" value="ATPase_AAA_core"/>
</dbReference>
<dbReference type="InterPro" id="IPR003593">
    <property type="entry name" value="AAA+_ATPase"/>
</dbReference>
<dbReference type="InterPro" id="IPR027417">
    <property type="entry name" value="P-loop_NTPase"/>
</dbReference>
<dbReference type="PANTHER" id="PTHR10046">
    <property type="entry name" value="ATP DEPENDENT LON PROTEASE FAMILY MEMBER"/>
    <property type="match status" value="1"/>
</dbReference>
<organism evidence="16 17">
    <name type="scientific">Rarispira pelagica</name>
    <dbReference type="NCBI Taxonomy" id="3141764"/>
    <lineage>
        <taxon>Bacteria</taxon>
        <taxon>Pseudomonadati</taxon>
        <taxon>Spirochaetota</taxon>
        <taxon>Spirochaetia</taxon>
        <taxon>Winmispirales</taxon>
        <taxon>Winmispiraceae</taxon>
        <taxon>Rarispira</taxon>
    </lineage>
</organism>
<gene>
    <name evidence="9 16" type="primary">lon</name>
    <name evidence="16" type="ORF">WKV44_09415</name>
</gene>
<dbReference type="InterPro" id="IPR027065">
    <property type="entry name" value="Lon_Prtase"/>
</dbReference>
<feature type="active site" evidence="9 11">
    <location>
        <position position="689"/>
    </location>
</feature>
<evidence type="ECO:0000256" key="5">
    <source>
        <dbReference type="ARBA" id="ARBA00022801"/>
    </source>
</evidence>
<dbReference type="CDD" id="cd19500">
    <property type="entry name" value="RecA-like_Lon"/>
    <property type="match status" value="1"/>
</dbReference>
<dbReference type="Pfam" id="PF05362">
    <property type="entry name" value="Lon_C"/>
    <property type="match status" value="1"/>
</dbReference>
<dbReference type="InterPro" id="IPR014721">
    <property type="entry name" value="Ribsml_uS5_D2-typ_fold_subgr"/>
</dbReference>
<dbReference type="GO" id="GO:0004252">
    <property type="term" value="F:serine-type endopeptidase activity"/>
    <property type="evidence" value="ECO:0007669"/>
    <property type="project" value="UniProtKB-EC"/>
</dbReference>
<comment type="subunit">
    <text evidence="9 10">Homohexamer. Organized in a ring with a central cavity.</text>
</comment>
<evidence type="ECO:0000259" key="15">
    <source>
        <dbReference type="PROSITE" id="PS51787"/>
    </source>
</evidence>
<keyword evidence="13" id="KW-0175">Coiled coil</keyword>
<dbReference type="SUPFAM" id="SSF88697">
    <property type="entry name" value="PUA domain-like"/>
    <property type="match status" value="1"/>
</dbReference>
<dbReference type="InterPro" id="IPR020568">
    <property type="entry name" value="Ribosomal_Su5_D2-typ_SF"/>
</dbReference>
<reference evidence="16 17" key="1">
    <citation type="submission" date="2024-03" db="EMBL/GenBank/DDBJ databases">
        <title>Ignisphaera cupida sp. nov., a hyperthermophilic hydrolytic archaeon from a hot spring of Kamchatka, and proposal of Ignisphaeraceae fam. nov.</title>
        <authorList>
            <person name="Podosokorskaya O.A."/>
            <person name="Elcheninov A.G."/>
            <person name="Maltseva A.I."/>
            <person name="Zayulina K.S."/>
            <person name="Novikov A."/>
            <person name="Merkel A.Y."/>
        </authorList>
    </citation>
    <scope>NUCLEOTIDE SEQUENCE [LARGE SCALE GENOMIC DNA]</scope>
    <source>
        <strain evidence="16 17">38H-sp</strain>
    </source>
</reference>
<evidence type="ECO:0000313" key="16">
    <source>
        <dbReference type="EMBL" id="MEM5948755.1"/>
    </source>
</evidence>
<evidence type="ECO:0000256" key="7">
    <source>
        <dbReference type="ARBA" id="ARBA00022840"/>
    </source>
</evidence>
<dbReference type="PRINTS" id="PR00830">
    <property type="entry name" value="ENDOLAPTASE"/>
</dbReference>
<feature type="active site" evidence="9 11">
    <location>
        <position position="732"/>
    </location>
</feature>
<keyword evidence="2 9" id="KW-0963">Cytoplasm</keyword>
<evidence type="ECO:0000256" key="4">
    <source>
        <dbReference type="ARBA" id="ARBA00022741"/>
    </source>
</evidence>
<dbReference type="Pfam" id="PF00004">
    <property type="entry name" value="AAA"/>
    <property type="match status" value="1"/>
</dbReference>
<dbReference type="InterPro" id="IPR003111">
    <property type="entry name" value="Lon_prtase_N"/>
</dbReference>
<dbReference type="HAMAP" id="MF_01973">
    <property type="entry name" value="lon_bact"/>
    <property type="match status" value="1"/>
</dbReference>
<keyword evidence="7 9" id="KW-0067">ATP-binding</keyword>
<dbReference type="InterPro" id="IPR008268">
    <property type="entry name" value="Peptidase_S16_AS"/>
</dbReference>
<evidence type="ECO:0000256" key="13">
    <source>
        <dbReference type="SAM" id="Coils"/>
    </source>
</evidence>
<evidence type="ECO:0000256" key="1">
    <source>
        <dbReference type="ARBA" id="ARBA00004496"/>
    </source>
</evidence>
<dbReference type="SUPFAM" id="SSF54211">
    <property type="entry name" value="Ribosomal protein S5 domain 2-like"/>
    <property type="match status" value="1"/>
</dbReference>
<comment type="induction">
    <text evidence="9">By heat shock.</text>
</comment>
<evidence type="ECO:0000256" key="12">
    <source>
        <dbReference type="RuleBase" id="RU000591"/>
    </source>
</evidence>
<dbReference type="NCBIfam" id="TIGR00763">
    <property type="entry name" value="lon"/>
    <property type="match status" value="1"/>
</dbReference>
<dbReference type="InterPro" id="IPR008269">
    <property type="entry name" value="Lon_proteolytic"/>
</dbReference>
<evidence type="ECO:0000256" key="11">
    <source>
        <dbReference type="PROSITE-ProRule" id="PRU01122"/>
    </source>
</evidence>
<dbReference type="InterPro" id="IPR004815">
    <property type="entry name" value="Lon_bac/euk-typ"/>
</dbReference>
<evidence type="ECO:0000256" key="6">
    <source>
        <dbReference type="ARBA" id="ARBA00022825"/>
    </source>
</evidence>
<dbReference type="PROSITE" id="PS01046">
    <property type="entry name" value="LON_SER"/>
    <property type="match status" value="1"/>
</dbReference>
<keyword evidence="4 9" id="KW-0547">Nucleotide-binding</keyword>
<dbReference type="Pfam" id="PF02190">
    <property type="entry name" value="LON_substr_bdg"/>
    <property type="match status" value="1"/>
</dbReference>
<comment type="catalytic activity">
    <reaction evidence="9 10 11">
        <text>Hydrolysis of proteins in presence of ATP.</text>
        <dbReference type="EC" id="3.4.21.53"/>
    </reaction>
</comment>
<dbReference type="PROSITE" id="PS51787">
    <property type="entry name" value="LON_N"/>
    <property type="match status" value="1"/>
</dbReference>
<dbReference type="Gene3D" id="1.10.8.60">
    <property type="match status" value="1"/>
</dbReference>
<evidence type="ECO:0000256" key="8">
    <source>
        <dbReference type="ARBA" id="ARBA00023016"/>
    </source>
</evidence>
<evidence type="ECO:0000256" key="10">
    <source>
        <dbReference type="PIRNR" id="PIRNR001174"/>
    </source>
</evidence>
<evidence type="ECO:0000313" key="17">
    <source>
        <dbReference type="Proteomes" id="UP001466331"/>
    </source>
</evidence>
<feature type="coiled-coil region" evidence="13">
    <location>
        <begin position="543"/>
        <end position="575"/>
    </location>
</feature>
<feature type="binding site" evidence="9">
    <location>
        <begin position="357"/>
        <end position="364"/>
    </location>
    <ligand>
        <name>ATP</name>
        <dbReference type="ChEBI" id="CHEBI:30616"/>
    </ligand>
</feature>
<evidence type="ECO:0000259" key="14">
    <source>
        <dbReference type="PROSITE" id="PS51786"/>
    </source>
</evidence>
<name>A0ABU9UDM9_9SPIR</name>
<dbReference type="InterPro" id="IPR027543">
    <property type="entry name" value="Lon_bac"/>
</dbReference>
<dbReference type="Gene3D" id="1.20.5.5270">
    <property type="match status" value="1"/>
</dbReference>
<dbReference type="RefSeq" id="WP_420070206.1">
    <property type="nucleotide sequence ID" value="NZ_JBCHKQ010000005.1"/>
</dbReference>
<dbReference type="EMBL" id="JBCHKQ010000005">
    <property type="protein sequence ID" value="MEM5948755.1"/>
    <property type="molecule type" value="Genomic_DNA"/>
</dbReference>
<proteinExistence type="evidence at transcript level"/>
<evidence type="ECO:0000256" key="9">
    <source>
        <dbReference type="HAMAP-Rule" id="MF_01973"/>
    </source>
</evidence>
<dbReference type="Gene3D" id="3.30.230.10">
    <property type="match status" value="1"/>
</dbReference>
<comment type="function">
    <text evidence="9">ATP-dependent serine protease that mediates the selective degradation of mutant and abnormal proteins as well as certain short-lived regulatory proteins. Required for cellular homeostasis and for survival from DNA damage and developmental changes induced by stress. Degrades polypeptides processively to yield small peptide fragments that are 5 to 10 amino acids long. Binds to DNA in a double-stranded, site-specific manner.</text>
</comment>
<keyword evidence="3 9" id="KW-0645">Protease</keyword>
<sequence>MKLFDIKNAGRTIPIVLPSILIIERISLLNHPIHIRVTKQEDIAAVKKAMENSGSIFIRYPGIRKTEEEAPIGTIARILRIQGHEGKEHHLLIEGKKRAEIKKILEKSPFFNIEIKEIVEEKDIDENTALHIRTIKTLIKDFAKEAKQKETRLEELLARIEDPLTMLNFAMFSIPIPVERQILIFNLEKPAQYLPALEEAIETEIQSLSIRNKIQKKVKEKMERSQKEYILNEHIKEIRKELGQDISTEDEISEIEKRIEEKGLSQEAKEKAYKELSRLKKLQPLSPEAGVARTYIDWLLDIPWQEKTEDNRDIDKAKAILDADHYNLKEPKERILDFIAVKQLSDKLKGPILCFVGPPGTGKTSLGKSLAHALSRKFVRISLGGVRDEAEIRGHRRTYVGALPGKIIQGMKSAGTINPVFLLDEIDKMSNDFRGDPSAALLEVLDPEQNHAFFDHYIGLPYDLSSVMFIATANSLYSIPHALRDRMEIIEVPGYSDIEKIHIAEKYLIPKQKKENGLEWAKIRFKREALQNIIHQYTMESGVRELERQIARVMRQLAREAVKKEQHKKNKEERNFSRVITEKTIEKHLGPAKYIKKKTDKQNRIGLANGLAWTEVGGRLLPVEAVTFQGAGRLILTGSLGDIMKESARTALSFLQNNARKFNLGIRDFAGKDIHLHVPEGAIPKDGPSAGITITAAILSSLTNTPVKADFAITGEITLTGRVLPVGGIKEKVLAAQRHDINNIILPEDNLKDTDKIPQEVQKTLTFYPVNNLMEALKLLFGKDVFNW</sequence>
<dbReference type="EC" id="3.4.21.53" evidence="9 10"/>
<dbReference type="Pfam" id="PF22667">
    <property type="entry name" value="Lon_lid"/>
    <property type="match status" value="1"/>
</dbReference>
<dbReference type="PROSITE" id="PS51786">
    <property type="entry name" value="LON_PROTEOLYTIC"/>
    <property type="match status" value="1"/>
</dbReference>
<feature type="domain" description="Lon proteolytic" evidence="14">
    <location>
        <begin position="602"/>
        <end position="783"/>
    </location>
</feature>
<comment type="subcellular location">
    <subcellularLocation>
        <location evidence="1 9 10">Cytoplasm</location>
    </subcellularLocation>
</comment>
<protein>
    <recommendedName>
        <fullName evidence="9 10">Lon protease</fullName>
        <ecNumber evidence="9 10">3.4.21.53</ecNumber>
    </recommendedName>
    <alternativeName>
        <fullName evidence="9">ATP-dependent protease La</fullName>
    </alternativeName>
</protein>
<accession>A0ABU9UDM9</accession>
<keyword evidence="5 9" id="KW-0378">Hydrolase</keyword>
<dbReference type="Gene3D" id="1.20.58.1480">
    <property type="match status" value="1"/>
</dbReference>